<dbReference type="Proteomes" id="UP000033047">
    <property type="component" value="Unassembled WGS sequence"/>
</dbReference>
<name>A0A0F5ITL4_9BACT</name>
<proteinExistence type="predicted"/>
<dbReference type="InterPro" id="IPR043741">
    <property type="entry name" value="DUF5686"/>
</dbReference>
<dbReference type="Gene3D" id="2.60.40.1120">
    <property type="entry name" value="Carboxypeptidase-like, regulatory domain"/>
    <property type="match status" value="1"/>
</dbReference>
<dbReference type="RefSeq" id="WP_010802871.1">
    <property type="nucleotide sequence ID" value="NZ_KQ033913.1"/>
</dbReference>
<evidence type="ECO:0000313" key="2">
    <source>
        <dbReference type="Proteomes" id="UP000033047"/>
    </source>
</evidence>
<accession>A0A0F5ITL4</accession>
<dbReference type="Pfam" id="PF18939">
    <property type="entry name" value="DUF5686"/>
    <property type="match status" value="1"/>
</dbReference>
<dbReference type="STRING" id="927665.HMPREF1535_04125"/>
<comment type="caution">
    <text evidence="1">The sequence shown here is derived from an EMBL/GenBank/DDBJ whole genome shotgun (WGS) entry which is preliminary data.</text>
</comment>
<evidence type="ECO:0008006" key="3">
    <source>
        <dbReference type="Google" id="ProtNLM"/>
    </source>
</evidence>
<organism evidence="1 2">
    <name type="scientific">Parabacteroides goldsteinii DSM 19448 = WAL 12034</name>
    <dbReference type="NCBI Taxonomy" id="927665"/>
    <lineage>
        <taxon>Bacteria</taxon>
        <taxon>Pseudomonadati</taxon>
        <taxon>Bacteroidota</taxon>
        <taxon>Bacteroidia</taxon>
        <taxon>Bacteroidales</taxon>
        <taxon>Tannerellaceae</taxon>
        <taxon>Parabacteroides</taxon>
    </lineage>
</organism>
<dbReference type="HOGENOM" id="CLU_015931_2_0_10"/>
<evidence type="ECO:0000313" key="1">
    <source>
        <dbReference type="EMBL" id="KKB48896.1"/>
    </source>
</evidence>
<dbReference type="SUPFAM" id="SSF49464">
    <property type="entry name" value="Carboxypeptidase regulatory domain-like"/>
    <property type="match status" value="1"/>
</dbReference>
<dbReference type="AlphaFoldDB" id="A0A0F5ITL4"/>
<dbReference type="EMBL" id="AQHV01000021">
    <property type="protein sequence ID" value="KKB48896.1"/>
    <property type="molecule type" value="Genomic_DNA"/>
</dbReference>
<protein>
    <recommendedName>
        <fullName evidence="3">Carboxypeptidase-like regulatory domain-containing protein</fullName>
    </recommendedName>
</protein>
<dbReference type="PATRIC" id="fig|927665.4.peg.4240"/>
<gene>
    <name evidence="1" type="ORF">HMPREF1535_04125</name>
</gene>
<dbReference type="Pfam" id="PF13715">
    <property type="entry name" value="CarbopepD_reg_2"/>
    <property type="match status" value="1"/>
</dbReference>
<reference evidence="1 2" key="1">
    <citation type="submission" date="2013-04" db="EMBL/GenBank/DDBJ databases">
        <title>The Genome Sequence of Parabacteroides goldsteinii DSM 19448.</title>
        <authorList>
            <consortium name="The Broad Institute Genomics Platform"/>
            <person name="Earl A."/>
            <person name="Ward D."/>
            <person name="Feldgarden M."/>
            <person name="Gevers D."/>
            <person name="Martens E."/>
            <person name="Sakamoto M."/>
            <person name="Benno Y."/>
            <person name="Song Y."/>
            <person name="Liu C."/>
            <person name="Lee J."/>
            <person name="Bolanos M."/>
            <person name="Vaisanen M.L."/>
            <person name="Finegold S.M."/>
            <person name="Walker B."/>
            <person name="Young S."/>
            <person name="Zeng Q."/>
            <person name="Gargeya S."/>
            <person name="Fitzgerald M."/>
            <person name="Haas B."/>
            <person name="Abouelleil A."/>
            <person name="Allen A.W."/>
            <person name="Alvarado L."/>
            <person name="Arachchi H.M."/>
            <person name="Berlin A.M."/>
            <person name="Chapman S.B."/>
            <person name="Gainer-Dewar J."/>
            <person name="Goldberg J."/>
            <person name="Griggs A."/>
            <person name="Gujja S."/>
            <person name="Hansen M."/>
            <person name="Howarth C."/>
            <person name="Imamovic A."/>
            <person name="Ireland A."/>
            <person name="Larimer J."/>
            <person name="McCowan C."/>
            <person name="Murphy C."/>
            <person name="Pearson M."/>
            <person name="Poon T.W."/>
            <person name="Priest M."/>
            <person name="Roberts A."/>
            <person name="Saif S."/>
            <person name="Shea T."/>
            <person name="Sisk P."/>
            <person name="Sykes S."/>
            <person name="Wortman J."/>
            <person name="Nusbaum C."/>
            <person name="Birren B."/>
        </authorList>
    </citation>
    <scope>NUCLEOTIDE SEQUENCE [LARGE SCALE GENOMIC DNA]</scope>
    <source>
        <strain evidence="1 2">DSM 19448</strain>
    </source>
</reference>
<sequence>MVKRIHLIVLLVLLQAVTGVAVLYAQSMTSASGIVKDSITGEPLAFVSVYFDGSTIGAMTDDNGAFALQNDKGYNKLAVASLGYDTKILDLKTGQKNDGLTIDLRPTAFEISEVIVKPKREKYSRKDNPAVELIKKVIEHKNDNRIEAKDEYQTEVYEKLSLSLDDFNPDFEKNKFMKKFKFIKNYLDSSEFNGKPILTLSVRETIADRYYRKHPKTEKTIVKGKRMQGVDQTLDDGGGITSNLEEIFQGINIFDNNINILLNRFVSPLSSTLATSYYKYYIMDTLDIGGDKCVDLAFVPVNSQSYGFTGRLYITLDGNYALKKFLLNTPANINLNWVDKLRIEQEFERMPDSTWVVKNENTYVNFYLVKGAQQLYAHQLRNYDKYNFNIEQAKADSVFNLLGSLHTLPVAIEQPDTFWINNRHVPLKEKENALDDLLAQLRKVPAFNVIIKTAEILISGYIPTAGDKKSTKFDFGPMNTTISGNSLEGVRLRIGGMTTANLNPYWFASGYLAYGTNDRKLKYNVKLTHSFNKKLYHEGESPVNNLSFIQEYDVYTPGQDFLFTSKDNIFVAWKVGEPVTKMQYIRKSMFQYEKEWLNGLTWRSWVYNQNNQAAGTLKYIEKEADGTLIQKKDITTSEIGTQLRFAPGERSYDGRSGKESVFNLSKDAPIFKLSHQLGIKGVLGGEYNYNHTEVSAEKRIWLSSFGHIDTQLKAGKVWNKVPFPLLILPNTNQSITIQPEAFHMMNALEFVTDQYVSFNATYYLKGWILNRIPGIKWLRLREVISFNGIYGGLTDKNNPALTPNLFLLPDGTRPLGKTPYMEASVGLENIFKILRIDYYRRLTYLDEPNIKKGGVRIALRFSF</sequence>
<dbReference type="InterPro" id="IPR008969">
    <property type="entry name" value="CarboxyPept-like_regulatory"/>
</dbReference>